<protein>
    <submittedName>
        <fullName evidence="1">Uncharacterized protein</fullName>
    </submittedName>
</protein>
<evidence type="ECO:0000313" key="1">
    <source>
        <dbReference type="EMBL" id="CAK5020325.1"/>
    </source>
</evidence>
<evidence type="ECO:0000313" key="2">
    <source>
        <dbReference type="Proteomes" id="UP001497535"/>
    </source>
</evidence>
<proteinExistence type="predicted"/>
<name>A0ACB0XWE4_MELEN</name>
<comment type="caution">
    <text evidence="1">The sequence shown here is derived from an EMBL/GenBank/DDBJ whole genome shotgun (WGS) entry which is preliminary data.</text>
</comment>
<organism evidence="1 2">
    <name type="scientific">Meloidogyne enterolobii</name>
    <name type="common">Root-knot nematode worm</name>
    <name type="synonym">Meloidogyne mayaguensis</name>
    <dbReference type="NCBI Taxonomy" id="390850"/>
    <lineage>
        <taxon>Eukaryota</taxon>
        <taxon>Metazoa</taxon>
        <taxon>Ecdysozoa</taxon>
        <taxon>Nematoda</taxon>
        <taxon>Chromadorea</taxon>
        <taxon>Rhabditida</taxon>
        <taxon>Tylenchina</taxon>
        <taxon>Tylenchomorpha</taxon>
        <taxon>Tylenchoidea</taxon>
        <taxon>Meloidogynidae</taxon>
        <taxon>Meloidogyninae</taxon>
        <taxon>Meloidogyne</taxon>
    </lineage>
</organism>
<sequence>MHISLNIFVLNSSVFQYLVYFPLTFQRSFYFQSSCTSFVFHMLPKFCDNNF</sequence>
<reference evidence="1" key="1">
    <citation type="submission" date="2023-11" db="EMBL/GenBank/DDBJ databases">
        <authorList>
            <person name="Poullet M."/>
        </authorList>
    </citation>
    <scope>NUCLEOTIDE SEQUENCE</scope>
    <source>
        <strain evidence="1">E1834</strain>
    </source>
</reference>
<accession>A0ACB0XWE4</accession>
<dbReference type="EMBL" id="CAVMJV010000003">
    <property type="protein sequence ID" value="CAK5020325.1"/>
    <property type="molecule type" value="Genomic_DNA"/>
</dbReference>
<gene>
    <name evidence="1" type="ORF">MENTE1834_LOCUS4402</name>
</gene>
<dbReference type="Proteomes" id="UP001497535">
    <property type="component" value="Unassembled WGS sequence"/>
</dbReference>
<keyword evidence="2" id="KW-1185">Reference proteome</keyword>